<organism evidence="13 14">
    <name type="scientific">Tetraparma gracilis</name>
    <dbReference type="NCBI Taxonomy" id="2962635"/>
    <lineage>
        <taxon>Eukaryota</taxon>
        <taxon>Sar</taxon>
        <taxon>Stramenopiles</taxon>
        <taxon>Ochrophyta</taxon>
        <taxon>Bolidophyceae</taxon>
        <taxon>Parmales</taxon>
        <taxon>Triparmaceae</taxon>
        <taxon>Tetraparma</taxon>
    </lineage>
</organism>
<comment type="cofactor">
    <cofactor evidence="1">
        <name>Mn(2+)</name>
        <dbReference type="ChEBI" id="CHEBI:29035"/>
    </cofactor>
</comment>
<evidence type="ECO:0000256" key="11">
    <source>
        <dbReference type="SAM" id="SignalP"/>
    </source>
</evidence>
<dbReference type="Proteomes" id="UP001165060">
    <property type="component" value="Unassembled WGS sequence"/>
</dbReference>
<evidence type="ECO:0000256" key="8">
    <source>
        <dbReference type="ARBA" id="ARBA00022842"/>
    </source>
</evidence>
<keyword evidence="11" id="KW-0732">Signal</keyword>
<comment type="subcellular location">
    <subcellularLocation>
        <location evidence="3">Nucleus</location>
        <location evidence="3">PML body</location>
    </subcellularLocation>
</comment>
<evidence type="ECO:0000313" key="14">
    <source>
        <dbReference type="Proteomes" id="UP001165060"/>
    </source>
</evidence>
<evidence type="ECO:0000256" key="5">
    <source>
        <dbReference type="ARBA" id="ARBA00022723"/>
    </source>
</evidence>
<name>A0ABQ6N1X5_9STRA</name>
<keyword evidence="4" id="KW-0540">Nuclease</keyword>
<evidence type="ECO:0000256" key="1">
    <source>
        <dbReference type="ARBA" id="ARBA00001936"/>
    </source>
</evidence>
<evidence type="ECO:0000256" key="6">
    <source>
        <dbReference type="ARBA" id="ARBA00022763"/>
    </source>
</evidence>
<feature type="chain" id="PRO_5047008614" description="Endonuclease/exonuclease/phosphatase domain-containing protein" evidence="11">
    <location>
        <begin position="28"/>
        <end position="328"/>
    </location>
</feature>
<dbReference type="InterPro" id="IPR036691">
    <property type="entry name" value="Endo/exonu/phosph_ase_sf"/>
</dbReference>
<feature type="domain" description="Endonuclease/exonuclease/phosphatase" evidence="12">
    <location>
        <begin position="73"/>
        <end position="318"/>
    </location>
</feature>
<accession>A0ABQ6N1X5</accession>
<sequence length="328" mass="34775">MRAALPALLWASAGATLLPLCVPPTEGQDDTFITCEVEVGEIPSDTPALPRTTNLTVVEYNIDRNGGGGDGPREAGLDPISSLLQNQDLLPEFDVLIMSEVARGCDKWSSGASGAEAIASHYPGFHYAYAVEFVNFDDASAIGECSIGNAIISRYPLSSVDSFTFSSQCCRYGGRWGGRSSVCADLEVGGGGVRICSTHLESGQPNAKMVLEGTYVRERQAAELAKKLNEEGDEGQLLLLGGDMNAPLRKVDPTRLGFEHGGFADVHDELPWSERGTAPDEAGGKVAVPLDMIYSSKEGNVLDAGVCSDDECVGWSDHVPIFATIALD</sequence>
<dbReference type="InterPro" id="IPR051547">
    <property type="entry name" value="TDP2-like"/>
</dbReference>
<evidence type="ECO:0000259" key="12">
    <source>
        <dbReference type="Pfam" id="PF03372"/>
    </source>
</evidence>
<keyword evidence="9" id="KW-0234">DNA repair</keyword>
<evidence type="ECO:0000256" key="4">
    <source>
        <dbReference type="ARBA" id="ARBA00022722"/>
    </source>
</evidence>
<dbReference type="Gene3D" id="3.60.10.10">
    <property type="entry name" value="Endonuclease/exonuclease/phosphatase"/>
    <property type="match status" value="1"/>
</dbReference>
<dbReference type="SUPFAM" id="SSF56219">
    <property type="entry name" value="DNase I-like"/>
    <property type="match status" value="1"/>
</dbReference>
<evidence type="ECO:0000313" key="13">
    <source>
        <dbReference type="EMBL" id="GMI38670.1"/>
    </source>
</evidence>
<dbReference type="EMBL" id="BRYB01002045">
    <property type="protein sequence ID" value="GMI38670.1"/>
    <property type="molecule type" value="Genomic_DNA"/>
</dbReference>
<protein>
    <recommendedName>
        <fullName evidence="12">Endonuclease/exonuclease/phosphatase domain-containing protein</fullName>
    </recommendedName>
</protein>
<dbReference type="PANTHER" id="PTHR15822:SF4">
    <property type="entry name" value="TYROSYL-DNA PHOSPHODIESTERASE 2"/>
    <property type="match status" value="1"/>
</dbReference>
<feature type="signal peptide" evidence="11">
    <location>
        <begin position="1"/>
        <end position="27"/>
    </location>
</feature>
<keyword evidence="5" id="KW-0479">Metal-binding</keyword>
<comment type="caution">
    <text evidence="13">The sequence shown here is derived from an EMBL/GenBank/DDBJ whole genome shotgun (WGS) entry which is preliminary data.</text>
</comment>
<keyword evidence="7" id="KW-0378">Hydrolase</keyword>
<proteinExistence type="predicted"/>
<evidence type="ECO:0000256" key="10">
    <source>
        <dbReference type="ARBA" id="ARBA00023242"/>
    </source>
</evidence>
<evidence type="ECO:0000256" key="2">
    <source>
        <dbReference type="ARBA" id="ARBA00001946"/>
    </source>
</evidence>
<evidence type="ECO:0000256" key="9">
    <source>
        <dbReference type="ARBA" id="ARBA00023204"/>
    </source>
</evidence>
<dbReference type="PANTHER" id="PTHR15822">
    <property type="entry name" value="TRAF AND TNF RECEPTOR-ASSOCIATED PROTEIN"/>
    <property type="match status" value="1"/>
</dbReference>
<keyword evidence="10" id="KW-0539">Nucleus</keyword>
<dbReference type="Pfam" id="PF03372">
    <property type="entry name" value="Exo_endo_phos"/>
    <property type="match status" value="1"/>
</dbReference>
<gene>
    <name evidence="13" type="ORF">TeGR_g7640</name>
</gene>
<evidence type="ECO:0000256" key="3">
    <source>
        <dbReference type="ARBA" id="ARBA00004322"/>
    </source>
</evidence>
<reference evidence="13 14" key="1">
    <citation type="journal article" date="2023" name="Commun. Biol.">
        <title>Genome analysis of Parmales, the sister group of diatoms, reveals the evolutionary specialization of diatoms from phago-mixotrophs to photoautotrophs.</title>
        <authorList>
            <person name="Ban H."/>
            <person name="Sato S."/>
            <person name="Yoshikawa S."/>
            <person name="Yamada K."/>
            <person name="Nakamura Y."/>
            <person name="Ichinomiya M."/>
            <person name="Sato N."/>
            <person name="Blanc-Mathieu R."/>
            <person name="Endo H."/>
            <person name="Kuwata A."/>
            <person name="Ogata H."/>
        </authorList>
    </citation>
    <scope>NUCLEOTIDE SEQUENCE [LARGE SCALE GENOMIC DNA]</scope>
</reference>
<keyword evidence="8" id="KW-0460">Magnesium</keyword>
<keyword evidence="6" id="KW-0227">DNA damage</keyword>
<comment type="cofactor">
    <cofactor evidence="2">
        <name>Mg(2+)</name>
        <dbReference type="ChEBI" id="CHEBI:18420"/>
    </cofactor>
</comment>
<evidence type="ECO:0000256" key="7">
    <source>
        <dbReference type="ARBA" id="ARBA00022801"/>
    </source>
</evidence>
<dbReference type="InterPro" id="IPR005135">
    <property type="entry name" value="Endo/exonuclease/phosphatase"/>
</dbReference>
<keyword evidence="14" id="KW-1185">Reference proteome</keyword>